<sequence length="295" mass="33454">MDLEDVEDMSYNEIALAQNARRKSTRRSLLLIPTVSHSSNNSPKVLVRRRSLGWPLRDRSPPPGPRKFSNPQLDSLCEPHKTQDSLNKYEPLESDLPPLNDQLPSKTSECPVLPQIDQPSSQVPESPHSNNLVQPCVSADQRTVVRSADELYDRYVEELTEWPKFLSDLEDLVNRPVQITAIASEAIDENPVLAPFSRYLNPESQNSLTDNPAALQQRIRKLYRSCVCSLISLNRRRKEQHLFLSGAKYDWEQWCTSERIKLMPATRNTYTFSEGGILSRLSSLATSTCSDQSST</sequence>
<organism evidence="4">
    <name type="scientific">Schistocephalus solidus</name>
    <name type="common">Tapeworm</name>
    <dbReference type="NCBI Taxonomy" id="70667"/>
    <lineage>
        <taxon>Eukaryota</taxon>
        <taxon>Metazoa</taxon>
        <taxon>Spiralia</taxon>
        <taxon>Lophotrochozoa</taxon>
        <taxon>Platyhelminthes</taxon>
        <taxon>Cestoda</taxon>
        <taxon>Eucestoda</taxon>
        <taxon>Diphyllobothriidea</taxon>
        <taxon>Diphyllobothriidae</taxon>
        <taxon>Schistocephalus</taxon>
    </lineage>
</organism>
<proteinExistence type="predicted"/>
<dbReference type="OrthoDB" id="6268013at2759"/>
<accession>A0A183TC64</accession>
<evidence type="ECO:0000313" key="2">
    <source>
        <dbReference type="EMBL" id="VDM00448.1"/>
    </source>
</evidence>
<evidence type="ECO:0000313" key="3">
    <source>
        <dbReference type="Proteomes" id="UP000275846"/>
    </source>
</evidence>
<dbReference type="AlphaFoldDB" id="A0A183TC64"/>
<dbReference type="WBParaSite" id="SSLN_0001460001-mRNA-1">
    <property type="protein sequence ID" value="SSLN_0001460001-mRNA-1"/>
    <property type="gene ID" value="SSLN_0001460001"/>
</dbReference>
<evidence type="ECO:0000256" key="1">
    <source>
        <dbReference type="SAM" id="MobiDB-lite"/>
    </source>
</evidence>
<reference evidence="4" key="1">
    <citation type="submission" date="2016-06" db="UniProtKB">
        <authorList>
            <consortium name="WormBaseParasite"/>
        </authorList>
    </citation>
    <scope>IDENTIFICATION</scope>
</reference>
<reference evidence="2 3" key="2">
    <citation type="submission" date="2018-11" db="EMBL/GenBank/DDBJ databases">
        <authorList>
            <consortium name="Pathogen Informatics"/>
        </authorList>
    </citation>
    <scope>NUCLEOTIDE SEQUENCE [LARGE SCALE GENOMIC DNA]</scope>
    <source>
        <strain evidence="2 3">NST_G2</strain>
    </source>
</reference>
<keyword evidence="3" id="KW-1185">Reference proteome</keyword>
<name>A0A183TC64_SCHSO</name>
<dbReference type="Proteomes" id="UP000275846">
    <property type="component" value="Unassembled WGS sequence"/>
</dbReference>
<evidence type="ECO:0000313" key="4">
    <source>
        <dbReference type="WBParaSite" id="SSLN_0001460001-mRNA-1"/>
    </source>
</evidence>
<dbReference type="EMBL" id="UYSU01038622">
    <property type="protein sequence ID" value="VDM00448.1"/>
    <property type="molecule type" value="Genomic_DNA"/>
</dbReference>
<gene>
    <name evidence="2" type="ORF">SSLN_LOCUS14062</name>
</gene>
<feature type="region of interest" description="Disordered" evidence="1">
    <location>
        <begin position="53"/>
        <end position="110"/>
    </location>
</feature>
<protein>
    <submittedName>
        <fullName evidence="2 4">Uncharacterized protein</fullName>
    </submittedName>
</protein>